<evidence type="ECO:0000259" key="11">
    <source>
        <dbReference type="PROSITE" id="PS50928"/>
    </source>
</evidence>
<dbReference type="InterPro" id="IPR035906">
    <property type="entry name" value="MetI-like_sf"/>
</dbReference>
<dbReference type="NCBIfam" id="TIGR01726">
    <property type="entry name" value="HEQRo_perm_3TM"/>
    <property type="match status" value="1"/>
</dbReference>
<comment type="subcellular location">
    <subcellularLocation>
        <location evidence="1">Cell inner membrane</location>
        <topology evidence="1">Multi-pass membrane protein</topology>
    </subcellularLocation>
    <subcellularLocation>
        <location evidence="10">Cell membrane</location>
        <topology evidence="10">Multi-pass membrane protein</topology>
    </subcellularLocation>
</comment>
<evidence type="ECO:0000256" key="7">
    <source>
        <dbReference type="ARBA" id="ARBA00022970"/>
    </source>
</evidence>
<dbReference type="PANTHER" id="PTHR30614">
    <property type="entry name" value="MEMBRANE COMPONENT OF AMINO ACID ABC TRANSPORTER"/>
    <property type="match status" value="1"/>
</dbReference>
<keyword evidence="4" id="KW-1003">Cell membrane</keyword>
<dbReference type="HOGENOM" id="CLU_019602_1_0_6"/>
<dbReference type="Gene3D" id="1.10.3720.10">
    <property type="entry name" value="MetI-like"/>
    <property type="match status" value="1"/>
</dbReference>
<dbReference type="STRING" id="36870.gene:10368676"/>
<feature type="transmembrane region" description="Helical" evidence="10">
    <location>
        <begin position="199"/>
        <end position="222"/>
    </location>
</feature>
<reference evidence="12 13" key="1">
    <citation type="journal article" date="2002" name="Nat. Genet.">
        <title>Genome sequence of the endocellular obligate symbiont of tsetse flies, Wigglesworthia glossinidia.</title>
        <authorList>
            <person name="Akman L."/>
            <person name="Yamashita A."/>
            <person name="Watanabe H."/>
            <person name="Oshima K."/>
            <person name="Shiba T."/>
            <person name="Hattori M."/>
            <person name="Aksoy S."/>
        </authorList>
    </citation>
    <scope>NUCLEOTIDE SEQUENCE [LARGE SCALE GENOMIC DNA]</scope>
</reference>
<dbReference type="OrthoDB" id="9809799at2"/>
<dbReference type="Proteomes" id="UP000000562">
    <property type="component" value="Chromosome"/>
</dbReference>
<accession>Q8D313</accession>
<feature type="transmembrane region" description="Helical" evidence="10">
    <location>
        <begin position="28"/>
        <end position="56"/>
    </location>
</feature>
<organism evidence="12 13">
    <name type="scientific">Wigglesworthia glossinidia brevipalpis</name>
    <dbReference type="NCBI Taxonomy" id="36870"/>
    <lineage>
        <taxon>Bacteria</taxon>
        <taxon>Pseudomonadati</taxon>
        <taxon>Pseudomonadota</taxon>
        <taxon>Gammaproteobacteria</taxon>
        <taxon>Enterobacterales</taxon>
        <taxon>Erwiniaceae</taxon>
        <taxon>Wigglesworthia</taxon>
    </lineage>
</organism>
<dbReference type="GO" id="GO:0006865">
    <property type="term" value="P:amino acid transport"/>
    <property type="evidence" value="ECO:0007669"/>
    <property type="project" value="UniProtKB-KW"/>
</dbReference>
<keyword evidence="9 10" id="KW-0472">Membrane</keyword>
<dbReference type="Pfam" id="PF00528">
    <property type="entry name" value="BPD_transp_1"/>
    <property type="match status" value="1"/>
</dbReference>
<dbReference type="InterPro" id="IPR043429">
    <property type="entry name" value="ArtM/GltK/GlnP/TcyL/YhdX-like"/>
</dbReference>
<dbReference type="InterPro" id="IPR010065">
    <property type="entry name" value="AA_ABC_transptr_permease_3TM"/>
</dbReference>
<dbReference type="GO" id="GO:0022857">
    <property type="term" value="F:transmembrane transporter activity"/>
    <property type="evidence" value="ECO:0007669"/>
    <property type="project" value="InterPro"/>
</dbReference>
<keyword evidence="3 10" id="KW-0813">Transport</keyword>
<evidence type="ECO:0000256" key="2">
    <source>
        <dbReference type="ARBA" id="ARBA00010072"/>
    </source>
</evidence>
<keyword evidence="7" id="KW-0029">Amino-acid transport</keyword>
<dbReference type="PANTHER" id="PTHR30614:SF21">
    <property type="entry name" value="AMINO ACID ABC TRANSPORTER PERMEASE"/>
    <property type="match status" value="1"/>
</dbReference>
<dbReference type="CDD" id="cd06261">
    <property type="entry name" value="TM_PBP2"/>
    <property type="match status" value="1"/>
</dbReference>
<dbReference type="SUPFAM" id="SSF161098">
    <property type="entry name" value="MetI-like"/>
    <property type="match status" value="1"/>
</dbReference>
<dbReference type="EMBL" id="BA000021">
    <property type="protein sequence ID" value="BAC24334.1"/>
    <property type="molecule type" value="Genomic_DNA"/>
</dbReference>
<evidence type="ECO:0000256" key="1">
    <source>
        <dbReference type="ARBA" id="ARBA00004429"/>
    </source>
</evidence>
<dbReference type="KEGG" id="wbr:gltK"/>
<name>Q8D313_WIGBR</name>
<evidence type="ECO:0000256" key="3">
    <source>
        <dbReference type="ARBA" id="ARBA00022448"/>
    </source>
</evidence>
<keyword evidence="8 10" id="KW-1133">Transmembrane helix</keyword>
<dbReference type="AlphaFoldDB" id="Q8D313"/>
<feature type="domain" description="ABC transmembrane type-1" evidence="11">
    <location>
        <begin position="28"/>
        <end position="218"/>
    </location>
</feature>
<keyword evidence="6 10" id="KW-0812">Transmembrane</keyword>
<proteinExistence type="inferred from homology"/>
<dbReference type="eggNOG" id="COG0765">
    <property type="taxonomic scope" value="Bacteria"/>
</dbReference>
<evidence type="ECO:0000256" key="6">
    <source>
        <dbReference type="ARBA" id="ARBA00022692"/>
    </source>
</evidence>
<evidence type="ECO:0000256" key="5">
    <source>
        <dbReference type="ARBA" id="ARBA00022519"/>
    </source>
</evidence>
<dbReference type="GO" id="GO:0043190">
    <property type="term" value="C:ATP-binding cassette (ABC) transporter complex"/>
    <property type="evidence" value="ECO:0007669"/>
    <property type="project" value="InterPro"/>
</dbReference>
<evidence type="ECO:0000256" key="10">
    <source>
        <dbReference type="RuleBase" id="RU363032"/>
    </source>
</evidence>
<evidence type="ECO:0000313" key="13">
    <source>
        <dbReference type="Proteomes" id="UP000000562"/>
    </source>
</evidence>
<feature type="transmembrane region" description="Helical" evidence="10">
    <location>
        <begin position="99"/>
        <end position="118"/>
    </location>
</feature>
<gene>
    <name evidence="12" type="primary">gltK</name>
</gene>
<evidence type="ECO:0000256" key="8">
    <source>
        <dbReference type="ARBA" id="ARBA00022989"/>
    </source>
</evidence>
<keyword evidence="5" id="KW-0997">Cell inner membrane</keyword>
<feature type="transmembrane region" description="Helical" evidence="10">
    <location>
        <begin position="63"/>
        <end position="87"/>
    </location>
</feature>
<sequence length="225" mass="25845">MNFEWSVISENLSYFIFGNISNGNLEGLLLTLFIAFFSGIISLLLGVIFTMISWCFPNFFYKILFFLSEIIRGIPLIFIIFWIYFTFPLIFSSYISQELTIIIALVWFNSLAIMHSTLSSIKSLPKGQTEAGLSEGLNYFQVFWIILLPQSIKNAIPSWSVLIISLVKDTSLAFILNVPELTTIGSQLNNLFQIYSLEIFVFVGFLYYLSCSLFSFFVKLFFSKK</sequence>
<evidence type="ECO:0000313" key="12">
    <source>
        <dbReference type="EMBL" id="BAC24334.1"/>
    </source>
</evidence>
<keyword evidence="13" id="KW-1185">Reference proteome</keyword>
<evidence type="ECO:0000256" key="9">
    <source>
        <dbReference type="ARBA" id="ARBA00023136"/>
    </source>
</evidence>
<comment type="similarity">
    <text evidence="2">Belongs to the binding-protein-dependent transport system permease family. HisMQ subfamily.</text>
</comment>
<evidence type="ECO:0000256" key="4">
    <source>
        <dbReference type="ARBA" id="ARBA00022475"/>
    </source>
</evidence>
<dbReference type="InterPro" id="IPR000515">
    <property type="entry name" value="MetI-like"/>
</dbReference>
<protein>
    <submittedName>
        <fullName evidence="12">GltK protein</fullName>
    </submittedName>
</protein>
<dbReference type="PROSITE" id="PS50928">
    <property type="entry name" value="ABC_TM1"/>
    <property type="match status" value="1"/>
</dbReference>